<dbReference type="OrthoDB" id="10248435at2759"/>
<dbReference type="NCBIfam" id="TIGR01160">
    <property type="entry name" value="SUI1_MOF2"/>
    <property type="match status" value="1"/>
</dbReference>
<dbReference type="FunFam" id="3.30.780.10:FF:000001">
    <property type="entry name" value="Eukaryotic translation initiation factor SUI1"/>
    <property type="match status" value="1"/>
</dbReference>
<gene>
    <name evidence="6" type="ORF">INT44_001219</name>
</gene>
<evidence type="ECO:0000313" key="7">
    <source>
        <dbReference type="Proteomes" id="UP000612746"/>
    </source>
</evidence>
<evidence type="ECO:0000256" key="1">
    <source>
        <dbReference type="ARBA" id="ARBA00003130"/>
    </source>
</evidence>
<dbReference type="EMBL" id="JAEPRA010000002">
    <property type="protein sequence ID" value="KAG2188466.1"/>
    <property type="molecule type" value="Genomic_DNA"/>
</dbReference>
<evidence type="ECO:0000313" key="6">
    <source>
        <dbReference type="EMBL" id="KAG2188466.1"/>
    </source>
</evidence>
<feature type="domain" description="SUI1" evidence="5">
    <location>
        <begin position="30"/>
        <end position="100"/>
    </location>
</feature>
<dbReference type="InterPro" id="IPR001950">
    <property type="entry name" value="SUI1"/>
</dbReference>
<evidence type="ECO:0000256" key="3">
    <source>
        <dbReference type="ARBA" id="ARBA00022917"/>
    </source>
</evidence>
<comment type="function">
    <text evidence="1">Probably involved in translation.</text>
</comment>
<dbReference type="InterPro" id="IPR005874">
    <property type="entry name" value="SUI1_euk"/>
</dbReference>
<dbReference type="PIRSF" id="PIRSF004499">
    <property type="entry name" value="SUI1_euk"/>
    <property type="match status" value="1"/>
</dbReference>
<comment type="caution">
    <text evidence="6">The sequence shown here is derived from an EMBL/GenBank/DDBJ whole genome shotgun (WGS) entry which is preliminary data.</text>
</comment>
<evidence type="ECO:0000259" key="5">
    <source>
        <dbReference type="PROSITE" id="PS50296"/>
    </source>
</evidence>
<dbReference type="PROSITE" id="PS50296">
    <property type="entry name" value="SUI1"/>
    <property type="match status" value="1"/>
</dbReference>
<dbReference type="Gene3D" id="3.30.780.10">
    <property type="entry name" value="SUI1-like domain"/>
    <property type="match status" value="1"/>
</dbReference>
<accession>A0A8H7UJP7</accession>
<evidence type="ECO:0000256" key="4">
    <source>
        <dbReference type="SAM" id="MobiDB-lite"/>
    </source>
</evidence>
<keyword evidence="7" id="KW-1185">Reference proteome</keyword>
<dbReference type="AlphaFoldDB" id="A0A8H7UJP7"/>
<keyword evidence="3" id="KW-0648">Protein biosynthesis</keyword>
<name>A0A8H7UJP7_9FUNG</name>
<evidence type="ECO:0000256" key="2">
    <source>
        <dbReference type="ARBA" id="ARBA00005422"/>
    </source>
</evidence>
<feature type="region of interest" description="Disordered" evidence="4">
    <location>
        <begin position="1"/>
        <end position="25"/>
    </location>
</feature>
<dbReference type="SUPFAM" id="SSF55159">
    <property type="entry name" value="eIF1-like"/>
    <property type="match status" value="1"/>
</dbReference>
<dbReference type="Pfam" id="PF01253">
    <property type="entry name" value="SUI1"/>
    <property type="match status" value="1"/>
</dbReference>
<dbReference type="InterPro" id="IPR036877">
    <property type="entry name" value="SUI1_dom_sf"/>
</dbReference>
<proteinExistence type="inferred from homology"/>
<dbReference type="PANTHER" id="PTHR10388">
    <property type="entry name" value="EUKARYOTIC TRANSLATION INITIATION FACTOR SUI1"/>
    <property type="match status" value="1"/>
</dbReference>
<organism evidence="6 7">
    <name type="scientific">Umbelopsis vinacea</name>
    <dbReference type="NCBI Taxonomy" id="44442"/>
    <lineage>
        <taxon>Eukaryota</taxon>
        <taxon>Fungi</taxon>
        <taxon>Fungi incertae sedis</taxon>
        <taxon>Mucoromycota</taxon>
        <taxon>Mucoromycotina</taxon>
        <taxon>Umbelopsidomycetes</taxon>
        <taxon>Umbelopsidales</taxon>
        <taxon>Umbelopsidaceae</taxon>
        <taxon>Umbelopsis</taxon>
    </lineage>
</organism>
<dbReference type="CDD" id="cd11566">
    <property type="entry name" value="eIF1_SUI1"/>
    <property type="match status" value="1"/>
</dbReference>
<dbReference type="Proteomes" id="UP000612746">
    <property type="component" value="Unassembled WGS sequence"/>
</dbReference>
<protein>
    <recommendedName>
        <fullName evidence="5">SUI1 domain-containing protein</fullName>
    </recommendedName>
</protein>
<reference evidence="6" key="1">
    <citation type="submission" date="2020-12" db="EMBL/GenBank/DDBJ databases">
        <title>Metabolic potential, ecology and presence of endohyphal bacteria is reflected in genomic diversity of Mucoromycotina.</title>
        <authorList>
            <person name="Muszewska A."/>
            <person name="Okrasinska A."/>
            <person name="Steczkiewicz K."/>
            <person name="Drgas O."/>
            <person name="Orlowska M."/>
            <person name="Perlinska-Lenart U."/>
            <person name="Aleksandrzak-Piekarczyk T."/>
            <person name="Szatraj K."/>
            <person name="Zielenkiewicz U."/>
            <person name="Pilsyk S."/>
            <person name="Malc E."/>
            <person name="Mieczkowski P."/>
            <person name="Kruszewska J.S."/>
            <person name="Biernat P."/>
            <person name="Pawlowska J."/>
        </authorList>
    </citation>
    <scope>NUCLEOTIDE SEQUENCE</scope>
    <source>
        <strain evidence="6">WA0000051536</strain>
    </source>
</reference>
<comment type="similarity">
    <text evidence="2">Belongs to the SUI1 family.</text>
</comment>
<dbReference type="GO" id="GO:0003743">
    <property type="term" value="F:translation initiation factor activity"/>
    <property type="evidence" value="ECO:0007669"/>
    <property type="project" value="InterPro"/>
</dbReference>
<sequence>MSDLQDLNAPYDPFADVGEDDNGAQPTGYIHIRIQQRNGRKTVTTLQGLPKEYDAKKILKKFKKDFACNGTVVEVEEMGQVLQLSGDQRIKIAEFLVSEDIAKKSDIKIHGF</sequence>
<dbReference type="GO" id="GO:0003729">
    <property type="term" value="F:mRNA binding"/>
    <property type="evidence" value="ECO:0007669"/>
    <property type="project" value="UniProtKB-ARBA"/>
</dbReference>